<dbReference type="PANTHER" id="PTHR43252">
    <property type="entry name" value="TRANSCRIPTIONAL REGULATOR YQJI"/>
    <property type="match status" value="1"/>
</dbReference>
<dbReference type="InterPro" id="IPR036390">
    <property type="entry name" value="WH_DNA-bd_sf"/>
</dbReference>
<dbReference type="InterPro" id="IPR018309">
    <property type="entry name" value="Tscrpt_reg_PadR_C"/>
</dbReference>
<dbReference type="Gene3D" id="6.10.140.190">
    <property type="match status" value="1"/>
</dbReference>
<dbReference type="AlphaFoldDB" id="A0A229NYF2"/>
<comment type="caution">
    <text evidence="3">The sequence shown here is derived from an EMBL/GenBank/DDBJ whole genome shotgun (WGS) entry which is preliminary data.</text>
</comment>
<evidence type="ECO:0000313" key="4">
    <source>
        <dbReference type="Proteomes" id="UP000215145"/>
    </source>
</evidence>
<dbReference type="InterPro" id="IPR005149">
    <property type="entry name" value="Tscrpt_reg_PadR_N"/>
</dbReference>
<feature type="domain" description="Transcription regulator PadR N-terminal" evidence="1">
    <location>
        <begin position="8"/>
        <end position="81"/>
    </location>
</feature>
<proteinExistence type="predicted"/>
<dbReference type="Proteomes" id="UP000215145">
    <property type="component" value="Unassembled WGS sequence"/>
</dbReference>
<reference evidence="3 4" key="1">
    <citation type="submission" date="2017-07" db="EMBL/GenBank/DDBJ databases">
        <title>Paenibacillus herberti R33 genome sequencing and assembly.</title>
        <authorList>
            <person name="Su W."/>
        </authorList>
    </citation>
    <scope>NUCLEOTIDE SEQUENCE [LARGE SCALE GENOMIC DNA]</scope>
    <source>
        <strain evidence="3 4">R33</strain>
    </source>
</reference>
<feature type="domain" description="Transcription regulator PadR C-terminal" evidence="2">
    <location>
        <begin position="92"/>
        <end position="175"/>
    </location>
</feature>
<dbReference type="PANTHER" id="PTHR43252:SF6">
    <property type="entry name" value="NEGATIVE TRANSCRIPTION REGULATOR PADR"/>
    <property type="match status" value="1"/>
</dbReference>
<evidence type="ECO:0000313" key="3">
    <source>
        <dbReference type="EMBL" id="OXM14932.1"/>
    </source>
</evidence>
<evidence type="ECO:0000259" key="2">
    <source>
        <dbReference type="Pfam" id="PF10400"/>
    </source>
</evidence>
<accession>A0A229NYF2</accession>
<evidence type="ECO:0008006" key="5">
    <source>
        <dbReference type="Google" id="ProtNLM"/>
    </source>
</evidence>
<evidence type="ECO:0000259" key="1">
    <source>
        <dbReference type="Pfam" id="PF03551"/>
    </source>
</evidence>
<dbReference type="RefSeq" id="WP_089525749.1">
    <property type="nucleotide sequence ID" value="NZ_NMUQ01000002.1"/>
</dbReference>
<dbReference type="EMBL" id="NMUQ01000002">
    <property type="protein sequence ID" value="OXM14932.1"/>
    <property type="molecule type" value="Genomic_DNA"/>
</dbReference>
<sequence length="180" mass="21197">MSSTKFVLLSLLAREPLSGYDMKQQMKSRVDFFYKINNNQLYPTLSKLEEDGLVELQAYERESYRPARKVYKITDAGIECLKDWVKEPGSWEEFLLKQYSSWLVEPEILISILEEKKLEQEQLLAEFKGKTASFREQNERLTSDHPLFSSAAVLEMGYRFGRCRIEWCDTMISWLKKGEI</sequence>
<dbReference type="SUPFAM" id="SSF46785">
    <property type="entry name" value="Winged helix' DNA-binding domain"/>
    <property type="match status" value="1"/>
</dbReference>
<dbReference type="Pfam" id="PF03551">
    <property type="entry name" value="PadR"/>
    <property type="match status" value="1"/>
</dbReference>
<protein>
    <recommendedName>
        <fullName evidence="5">PadR family transcriptional regulator</fullName>
    </recommendedName>
</protein>
<keyword evidence="4" id="KW-1185">Reference proteome</keyword>
<gene>
    <name evidence="3" type="ORF">CGZ75_18910</name>
</gene>
<dbReference type="InterPro" id="IPR036388">
    <property type="entry name" value="WH-like_DNA-bd_sf"/>
</dbReference>
<organism evidence="3 4">
    <name type="scientific">Paenibacillus herberti</name>
    <dbReference type="NCBI Taxonomy" id="1619309"/>
    <lineage>
        <taxon>Bacteria</taxon>
        <taxon>Bacillati</taxon>
        <taxon>Bacillota</taxon>
        <taxon>Bacilli</taxon>
        <taxon>Bacillales</taxon>
        <taxon>Paenibacillaceae</taxon>
        <taxon>Paenibacillus</taxon>
    </lineage>
</organism>
<dbReference type="Pfam" id="PF10400">
    <property type="entry name" value="Vir_act_alpha_C"/>
    <property type="match status" value="1"/>
</dbReference>
<name>A0A229NYF2_9BACL</name>
<dbReference type="OrthoDB" id="9783723at2"/>
<dbReference type="Gene3D" id="1.10.10.10">
    <property type="entry name" value="Winged helix-like DNA-binding domain superfamily/Winged helix DNA-binding domain"/>
    <property type="match status" value="1"/>
</dbReference>